<dbReference type="EMBL" id="CP120863">
    <property type="protein sequence ID" value="WFE87299.1"/>
    <property type="molecule type" value="Genomic_DNA"/>
</dbReference>
<dbReference type="Proteomes" id="UP001209803">
    <property type="component" value="Chromosome"/>
</dbReference>
<evidence type="ECO:0000313" key="3">
    <source>
        <dbReference type="Proteomes" id="UP001209803"/>
    </source>
</evidence>
<name>A0ABY8EWP4_9HYPH</name>
<dbReference type="SUPFAM" id="SSF53328">
    <property type="entry name" value="Formyltransferase"/>
    <property type="match status" value="1"/>
</dbReference>
<gene>
    <name evidence="2" type="ORF">K1718_14040</name>
</gene>
<dbReference type="InterPro" id="IPR002376">
    <property type="entry name" value="Formyl_transf_N"/>
</dbReference>
<accession>A0ABY8EWP4</accession>
<keyword evidence="3" id="KW-1185">Reference proteome</keyword>
<evidence type="ECO:0000259" key="1">
    <source>
        <dbReference type="Pfam" id="PF00551"/>
    </source>
</evidence>
<dbReference type="InterPro" id="IPR036477">
    <property type="entry name" value="Formyl_transf_N_sf"/>
</dbReference>
<dbReference type="Gene3D" id="3.40.50.170">
    <property type="entry name" value="Formyl transferase, N-terminal domain"/>
    <property type="match status" value="1"/>
</dbReference>
<sequence>MSDLSKDIWLNRWLKGLRLADHVYNDESIRWGEFIEPSVDSRPRPASDTLRIAVIASLPVGFLTLKTLLAFAHHFPAKLYISCLLTDDPLNQDARISARKRIWHLYPEDMQRELESATVRTALSAGIPVYTGDIKQDWFRETLRDFKPHAVLCCGFGQLIDKPFLRIPDLGVYNFHPSDLASGHGAGPAPHEDVKQRNADTTRWTVHLMNEEIDAGHIVGSSPPINIRRSNGKFADNPIDFYSKLTDGLDHLVFHTTKSLVAWHARGQTKPMDSIDFEKLFTSEIKARMMLPIADFAEAVFPDPTLFADV</sequence>
<evidence type="ECO:0000313" key="2">
    <source>
        <dbReference type="EMBL" id="WFE87299.1"/>
    </source>
</evidence>
<protein>
    <submittedName>
        <fullName evidence="2">Formyltransferase family protein</fullName>
    </submittedName>
</protein>
<feature type="domain" description="Formyl transferase N-terminal" evidence="1">
    <location>
        <begin position="139"/>
        <end position="219"/>
    </location>
</feature>
<dbReference type="Pfam" id="PF00551">
    <property type="entry name" value="Formyl_trans_N"/>
    <property type="match status" value="1"/>
</dbReference>
<reference evidence="2 3" key="1">
    <citation type="submission" date="2023-03" db="EMBL/GenBank/DDBJ databases">
        <title>Roseibium porphyridii sp. nov. and Roseibium rhodosorbium sp. nov. isolated from marine algae, Porphyridium cruentum and Rhodosorus marinus, respectively.</title>
        <authorList>
            <person name="Lee M.W."/>
            <person name="Choi B.J."/>
            <person name="Lee J.K."/>
            <person name="Choi D.G."/>
            <person name="Baek J.H."/>
            <person name="Bayburt H."/>
            <person name="Kim J.M."/>
            <person name="Han D.M."/>
            <person name="Kim K.H."/>
            <person name="Jeon C.O."/>
        </authorList>
    </citation>
    <scope>NUCLEOTIDE SEQUENCE [LARGE SCALE GENOMIC DNA]</scope>
    <source>
        <strain evidence="2 3">KMA01</strain>
    </source>
</reference>
<dbReference type="RefSeq" id="WP_152501504.1">
    <property type="nucleotide sequence ID" value="NZ_CP120863.1"/>
</dbReference>
<organism evidence="2 3">
    <name type="scientific">Roseibium porphyridii</name>
    <dbReference type="NCBI Taxonomy" id="2866279"/>
    <lineage>
        <taxon>Bacteria</taxon>
        <taxon>Pseudomonadati</taxon>
        <taxon>Pseudomonadota</taxon>
        <taxon>Alphaproteobacteria</taxon>
        <taxon>Hyphomicrobiales</taxon>
        <taxon>Stappiaceae</taxon>
        <taxon>Roseibium</taxon>
    </lineage>
</organism>
<proteinExistence type="predicted"/>